<dbReference type="AlphaFoldDB" id="A0A4S4NCQ4"/>
<evidence type="ECO:0000313" key="1">
    <source>
        <dbReference type="EMBL" id="THH37169.1"/>
    </source>
</evidence>
<dbReference type="PANTHER" id="PTHR30087:SF1">
    <property type="entry name" value="HYPOTHETICAL CYTOSOLIC PROTEIN"/>
    <property type="match status" value="1"/>
</dbReference>
<sequence length="178" mass="18877">MERILISACLIGQPVRYNGTDKRSGAEAILSRWQEEGRLVPICPELAAGLPVPRPPAEIIAAPDKAGPHPDGADVLARRAELRDVTGADLSDAFRRAADHAARLAARHGCRHAVLTDGSPSCGVTFIHDGTFTGRTVPGFGTTTAALRAAGLTVWPENRIAALDALLQAQISENPRKH</sequence>
<dbReference type="RefSeq" id="WP_136462769.1">
    <property type="nucleotide sequence ID" value="NZ_SRKY01000002.1"/>
</dbReference>
<reference evidence="1 2" key="1">
    <citation type="submission" date="2019-04" db="EMBL/GenBank/DDBJ databases">
        <title>Shimia ponticola sp. nov., isolated from seawater.</title>
        <authorList>
            <person name="Kim Y.-O."/>
            <person name="Yoon J.-H."/>
        </authorList>
    </citation>
    <scope>NUCLEOTIDE SEQUENCE [LARGE SCALE GENOMIC DNA]</scope>
    <source>
        <strain evidence="1 2">MYP11</strain>
    </source>
</reference>
<gene>
    <name evidence="1" type="ORF">E4Z66_09585</name>
</gene>
<dbReference type="PANTHER" id="PTHR30087">
    <property type="entry name" value="INNER MEMBRANE PROTEIN"/>
    <property type="match status" value="1"/>
</dbReference>
<dbReference type="EMBL" id="SRKY01000002">
    <property type="protein sequence ID" value="THH37169.1"/>
    <property type="molecule type" value="Genomic_DNA"/>
</dbReference>
<proteinExistence type="predicted"/>
<dbReference type="InterPro" id="IPR007553">
    <property type="entry name" value="2-thiour_desulf"/>
</dbReference>
<dbReference type="Proteomes" id="UP000306602">
    <property type="component" value="Unassembled WGS sequence"/>
</dbReference>
<evidence type="ECO:0000313" key="2">
    <source>
        <dbReference type="Proteomes" id="UP000306602"/>
    </source>
</evidence>
<organism evidence="1 2">
    <name type="scientific">Aliishimia ponticola</name>
    <dbReference type="NCBI Taxonomy" id="2499833"/>
    <lineage>
        <taxon>Bacteria</taxon>
        <taxon>Pseudomonadati</taxon>
        <taxon>Pseudomonadota</taxon>
        <taxon>Alphaproteobacteria</taxon>
        <taxon>Rhodobacterales</taxon>
        <taxon>Paracoccaceae</taxon>
        <taxon>Aliishimia</taxon>
    </lineage>
</organism>
<keyword evidence="2" id="KW-1185">Reference proteome</keyword>
<dbReference type="OrthoDB" id="495783at2"/>
<comment type="caution">
    <text evidence="1">The sequence shown here is derived from an EMBL/GenBank/DDBJ whole genome shotgun (WGS) entry which is preliminary data.</text>
</comment>
<name>A0A4S4NCQ4_9RHOB</name>
<accession>A0A4S4NCQ4</accession>
<protein>
    <submittedName>
        <fullName evidence="1">DUF523 domain-containing protein</fullName>
    </submittedName>
</protein>
<dbReference type="Pfam" id="PF04463">
    <property type="entry name" value="2-thiour_desulf"/>
    <property type="match status" value="1"/>
</dbReference>